<dbReference type="PRINTS" id="PR00131">
    <property type="entry name" value="GLHYDRLASE1"/>
</dbReference>
<name>A0AAX0B6K7_CLOBE</name>
<dbReference type="InterPro" id="IPR017853">
    <property type="entry name" value="GH"/>
</dbReference>
<accession>A0AAX0B6K7</accession>
<keyword evidence="3 6" id="KW-0326">Glycosidase</keyword>
<dbReference type="InterPro" id="IPR018120">
    <property type="entry name" value="Glyco_hydro_1_AS"/>
</dbReference>
<evidence type="ECO:0000256" key="4">
    <source>
        <dbReference type="PROSITE-ProRule" id="PRU10055"/>
    </source>
</evidence>
<dbReference type="Pfam" id="PF00232">
    <property type="entry name" value="Glyco_hydro_1"/>
    <property type="match status" value="1"/>
</dbReference>
<evidence type="ECO:0000256" key="2">
    <source>
        <dbReference type="ARBA" id="ARBA00022801"/>
    </source>
</evidence>
<dbReference type="EC" id="3.2.1.86" evidence="7"/>
<evidence type="ECO:0000256" key="3">
    <source>
        <dbReference type="ARBA" id="ARBA00023295"/>
    </source>
</evidence>
<dbReference type="PANTHER" id="PTHR10353">
    <property type="entry name" value="GLYCOSYL HYDROLASE"/>
    <property type="match status" value="1"/>
</dbReference>
<dbReference type="PROSITE" id="PS00653">
    <property type="entry name" value="GLYCOSYL_HYDROL_F1_2"/>
    <property type="match status" value="1"/>
</dbReference>
<dbReference type="SUPFAM" id="SSF51445">
    <property type="entry name" value="(Trans)glycosidases"/>
    <property type="match status" value="1"/>
</dbReference>
<proteinExistence type="inferred from homology"/>
<reference evidence="7" key="2">
    <citation type="journal article" date="2022" name="Nat. Biotechnol.">
        <title>Carbon-negative production of acetone and isopropanol by gas fermentation at industrial pilot scale.</title>
        <authorList>
            <person name="Liew F.E."/>
            <person name="Nogle R."/>
            <person name="Abdalla T."/>
            <person name="Rasor B.J."/>
            <person name="Canter C."/>
            <person name="Jensen R.O."/>
            <person name="Wang L."/>
            <person name="Strutz J."/>
            <person name="Chirania P."/>
            <person name="De Tissera S."/>
            <person name="Mueller A.P."/>
            <person name="Ruan Z."/>
            <person name="Gao A."/>
            <person name="Tran L."/>
            <person name="Engle N.L."/>
            <person name="Bromley J.C."/>
            <person name="Daniell J."/>
            <person name="Conrado R."/>
            <person name="Tschaplinski T.J."/>
            <person name="Giannone R.J."/>
            <person name="Hettich R.L."/>
            <person name="Karim A.S."/>
            <person name="Simpson S.D."/>
            <person name="Brown S.D."/>
            <person name="Leang C."/>
            <person name="Jewett M.C."/>
            <person name="Kopke M."/>
        </authorList>
    </citation>
    <scope>NUCLEOTIDE SEQUENCE</scope>
    <source>
        <strain evidence="7">DJ080</strain>
    </source>
</reference>
<keyword evidence="2 6" id="KW-0378">Hydrolase</keyword>
<dbReference type="GO" id="GO:0005829">
    <property type="term" value="C:cytosol"/>
    <property type="evidence" value="ECO:0007669"/>
    <property type="project" value="TreeGrafter"/>
</dbReference>
<comment type="caution">
    <text evidence="7">The sequence shown here is derived from an EMBL/GenBank/DDBJ whole genome shotgun (WGS) entry which is preliminary data.</text>
</comment>
<dbReference type="Gene3D" id="3.20.20.80">
    <property type="entry name" value="Glycosidases"/>
    <property type="match status" value="1"/>
</dbReference>
<organism evidence="7 8">
    <name type="scientific">Clostridium beijerinckii</name>
    <name type="common">Clostridium MP</name>
    <dbReference type="NCBI Taxonomy" id="1520"/>
    <lineage>
        <taxon>Bacteria</taxon>
        <taxon>Bacillati</taxon>
        <taxon>Bacillota</taxon>
        <taxon>Clostridia</taxon>
        <taxon>Eubacteriales</taxon>
        <taxon>Clostridiaceae</taxon>
        <taxon>Clostridium</taxon>
    </lineage>
</organism>
<evidence type="ECO:0000313" key="7">
    <source>
        <dbReference type="EMBL" id="NRT91022.1"/>
    </source>
</evidence>
<dbReference type="EMBL" id="JABSWW010000001">
    <property type="protein sequence ID" value="NRT91022.1"/>
    <property type="molecule type" value="Genomic_DNA"/>
</dbReference>
<reference evidence="7" key="1">
    <citation type="submission" date="2020-05" db="EMBL/GenBank/DDBJ databases">
        <authorList>
            <person name="Brown S."/>
            <person name="Huntemann M."/>
            <person name="Clum A."/>
            <person name="Spunde A."/>
            <person name="Palaniappan K."/>
            <person name="Ritter S."/>
            <person name="Mikhailova N."/>
            <person name="Chen I.-M."/>
            <person name="Stamatis D."/>
            <person name="Reddy T."/>
            <person name="O'Malley R."/>
            <person name="Daum C."/>
            <person name="Shapiro N."/>
            <person name="Ivanova N."/>
            <person name="Kyrpides N."/>
            <person name="Woyke T."/>
        </authorList>
    </citation>
    <scope>NUCLEOTIDE SEQUENCE</scope>
    <source>
        <strain evidence="7">DJ080</strain>
    </source>
</reference>
<dbReference type="FunFam" id="3.20.20.80:FF:000004">
    <property type="entry name" value="Beta-glucosidase 6-phospho-beta-glucosidase"/>
    <property type="match status" value="1"/>
</dbReference>
<dbReference type="Proteomes" id="UP001193748">
    <property type="component" value="Unassembled WGS sequence"/>
</dbReference>
<dbReference type="InterPro" id="IPR033132">
    <property type="entry name" value="GH_1_N_CS"/>
</dbReference>
<feature type="active site" description="Nucleophile" evidence="4">
    <location>
        <position position="370"/>
    </location>
</feature>
<dbReference type="PROSITE" id="PS00572">
    <property type="entry name" value="GLYCOSYL_HYDROL_F1_1"/>
    <property type="match status" value="1"/>
</dbReference>
<dbReference type="GO" id="GO:0016052">
    <property type="term" value="P:carbohydrate catabolic process"/>
    <property type="evidence" value="ECO:0007669"/>
    <property type="project" value="TreeGrafter"/>
</dbReference>
<dbReference type="GO" id="GO:0008706">
    <property type="term" value="F:6-phospho-beta-glucosidase activity"/>
    <property type="evidence" value="ECO:0007669"/>
    <property type="project" value="UniProtKB-EC"/>
</dbReference>
<sequence>MFHKKLKDFPKNFLWGASTSAYQVEGAYNEDGKGLSVQDTKEPFPGTPDFKVSSDHYHHYKEDVALFAEMGFKTYRFSIAWTRIIPNGVGDVNPKGIEFYNNLINELLSYGIEPLVTMYHFDLPDALQREGGWSNRETADAFVNYAKVLFENFGDRVKYWLTINEQNMMILHGGAIGTVNDGVENVEKELYKQNHHMMLAQAQTMKLCHSMCPKAKIGPAPNISSIYPASSRPEDILAASNQSSIRNWLYLDMAVHGRYNPIAWSYMVEKGIEPTIEDGDMEILKGGNPDFIAFNYYCTGTAEESKIDDKEVSTQGGDQQIAVGDLGVYKGASNPNLEKTQFGWEIDPIGFRNTLREVYERYNLPIIITENGLGAYDNVEENDTINDDYRIDYLRKHIEQARLAITDGVDLIGYCPWSAIDLISTHQGFKKRYGFIYVNRDEFDLKDLRRIRKKSFFWYKKVIETNGEEI</sequence>
<evidence type="ECO:0000313" key="8">
    <source>
        <dbReference type="Proteomes" id="UP001193748"/>
    </source>
</evidence>
<evidence type="ECO:0000256" key="6">
    <source>
        <dbReference type="RuleBase" id="RU004468"/>
    </source>
</evidence>
<comment type="similarity">
    <text evidence="1 5">Belongs to the glycosyl hydrolase 1 family.</text>
</comment>
<protein>
    <submittedName>
        <fullName evidence="7">6-phospho-beta-glucosidase</fullName>
        <ecNumber evidence="7">3.2.1.86</ecNumber>
    </submittedName>
</protein>
<dbReference type="RefSeq" id="WP_077843897.1">
    <property type="nucleotide sequence ID" value="NZ_CP107022.1"/>
</dbReference>
<gene>
    <name evidence="7" type="ORF">B0H41_004701</name>
</gene>
<dbReference type="InterPro" id="IPR001360">
    <property type="entry name" value="Glyco_hydro_1"/>
</dbReference>
<dbReference type="PANTHER" id="PTHR10353:SF136">
    <property type="entry name" value="ARYL-PHOSPHO-BETA-D-GLUCOSIDASE BGLC"/>
    <property type="match status" value="1"/>
</dbReference>
<evidence type="ECO:0000256" key="5">
    <source>
        <dbReference type="RuleBase" id="RU003690"/>
    </source>
</evidence>
<evidence type="ECO:0000256" key="1">
    <source>
        <dbReference type="ARBA" id="ARBA00010838"/>
    </source>
</evidence>
<dbReference type="AlphaFoldDB" id="A0AAX0B6K7"/>